<reference evidence="1 2" key="1">
    <citation type="submission" date="2020-04" db="EMBL/GenBank/DDBJ databases">
        <title>Novosphingobium sp. TW-4 isolated from soil.</title>
        <authorList>
            <person name="Dahal R.H."/>
            <person name="Chaudhary D.K."/>
        </authorList>
    </citation>
    <scope>NUCLEOTIDE SEQUENCE [LARGE SCALE GENOMIC DNA]</scope>
    <source>
        <strain evidence="1 2">TW-4</strain>
    </source>
</reference>
<evidence type="ECO:0000313" key="2">
    <source>
        <dbReference type="Proteomes" id="UP000583556"/>
    </source>
</evidence>
<protein>
    <submittedName>
        <fullName evidence="1">Uncharacterized protein</fullName>
    </submittedName>
</protein>
<dbReference type="Proteomes" id="UP000583556">
    <property type="component" value="Unassembled WGS sequence"/>
</dbReference>
<accession>A0A7Y0BP06</accession>
<name>A0A7Y0BP06_9SPHN</name>
<keyword evidence="2" id="KW-1185">Reference proteome</keyword>
<comment type="caution">
    <text evidence="1">The sequence shown here is derived from an EMBL/GenBank/DDBJ whole genome shotgun (WGS) entry which is preliminary data.</text>
</comment>
<evidence type="ECO:0000313" key="1">
    <source>
        <dbReference type="EMBL" id="NML93945.1"/>
    </source>
</evidence>
<dbReference type="EMBL" id="JABBGM010000003">
    <property type="protein sequence ID" value="NML93945.1"/>
    <property type="molecule type" value="Genomic_DNA"/>
</dbReference>
<dbReference type="AlphaFoldDB" id="A0A7Y0BP06"/>
<dbReference type="RefSeq" id="WP_169493201.1">
    <property type="nucleotide sequence ID" value="NZ_AP029021.1"/>
</dbReference>
<gene>
    <name evidence="1" type="ORF">HHL27_09720</name>
</gene>
<sequence>MVVERKPICTACGADVEPAALHGGCERCGCAGTDAEDQDEMDQFLVDCGMLPDGSDSAVHAFLSGQRRES</sequence>
<organism evidence="1 2">
    <name type="scientific">Novosphingobium olei</name>
    <dbReference type="NCBI Taxonomy" id="2728851"/>
    <lineage>
        <taxon>Bacteria</taxon>
        <taxon>Pseudomonadati</taxon>
        <taxon>Pseudomonadota</taxon>
        <taxon>Alphaproteobacteria</taxon>
        <taxon>Sphingomonadales</taxon>
        <taxon>Sphingomonadaceae</taxon>
        <taxon>Novosphingobium</taxon>
    </lineage>
</organism>
<proteinExistence type="predicted"/>